<dbReference type="EMBL" id="PYZI01000021">
    <property type="protein sequence ID" value="PTF12557.1"/>
    <property type="molecule type" value="Genomic_DNA"/>
</dbReference>
<proteinExistence type="predicted"/>
<gene>
    <name evidence="1" type="ORF">BUY47_11450</name>
</gene>
<evidence type="ECO:0000313" key="1">
    <source>
        <dbReference type="EMBL" id="PTF12557.1"/>
    </source>
</evidence>
<dbReference type="Gene3D" id="3.40.50.150">
    <property type="entry name" value="Vaccinia Virus protein VP39"/>
    <property type="match status" value="1"/>
</dbReference>
<reference evidence="1 2" key="1">
    <citation type="journal article" date="2016" name="Front. Microbiol.">
        <title>Comprehensive Phylogenetic Analysis of Bovine Non-aureus Staphylococci Species Based on Whole-Genome Sequencing.</title>
        <authorList>
            <person name="Naushad S."/>
            <person name="Barkema H.W."/>
            <person name="Luby C."/>
            <person name="Condas L.A."/>
            <person name="Nobrega D.B."/>
            <person name="Carson D.A."/>
            <person name="De Buck J."/>
        </authorList>
    </citation>
    <scope>NUCLEOTIDE SEQUENCE [LARGE SCALE GENOMIC DNA]</scope>
    <source>
        <strain evidence="1 2">SNUC 1409</strain>
    </source>
</reference>
<dbReference type="Proteomes" id="UP000242088">
    <property type="component" value="Unassembled WGS sequence"/>
</dbReference>
<organism evidence="1 2">
    <name type="scientific">Staphylococcus devriesei</name>
    <dbReference type="NCBI Taxonomy" id="586733"/>
    <lineage>
        <taxon>Bacteria</taxon>
        <taxon>Bacillati</taxon>
        <taxon>Bacillota</taxon>
        <taxon>Bacilli</taxon>
        <taxon>Bacillales</taxon>
        <taxon>Staphylococcaceae</taxon>
        <taxon>Staphylococcus</taxon>
    </lineage>
</organism>
<protein>
    <submittedName>
        <fullName evidence="1">Uncharacterized protein</fullName>
    </submittedName>
</protein>
<evidence type="ECO:0000313" key="2">
    <source>
        <dbReference type="Proteomes" id="UP000242088"/>
    </source>
</evidence>
<name>A0ABX5I024_9STAP</name>
<dbReference type="RefSeq" id="WP_107524861.1">
    <property type="nucleotide sequence ID" value="NZ_PYZI01000021.1"/>
</dbReference>
<accession>A0ABX5I024</accession>
<sequence length="648" mass="75972">MIFSDQRKVKLGLDPNKEPHLLVTIFIQSILGDKNLYPIPTMKNTLHLPNGRQIKVDTNAFSAFFSRYERKYTIEEQDILRSIADQLIEETTRRFSGDFWTPTIWANRAHTIISDVIGKEWKNKFVVWDCAAGAKNLTRDYQFSKLYSSTIHQEELDIGSNYNKDSVSFQYDFLNDDIYITPKTASNQIKMPTELFNDLKNDKPIIFFANPPYGTANDAGAKGTSKKNIAKTEMNKVMKNKKLGQSSQQLYAQFFYRILKLKDDFNLSNVYIAFFSKTQFLTGGKYWEKFEDILFSQFKFEKGILFNASEFSDVSDAWPITFGVYRLRDEIEENYMKEFNFTVEESDEDGINYLRNKTIPLVPQSEFLSEWLREPNKGRKDFKEKPYPQFSSIFKVNEGKGSGGTLLSNSIGYMVTVANNVYKSQRDVFILSGSAYMAHGVTVTPENIERVVVTFASRKSVKHSWINDMENFKKPSFEIIEDEVWEEFVNDCLIYSLFHIGASYQSSLSNIEYYNELFDIKNEWFFMSYKDIKKLAQHHYLNEIEENLRFTNKERFVYNKIKDIELSKESQAVYNQAVYLLEQSFKFRSIANQEHPEWDLNRWDAGFYQIYKMVDNYNINGLDDFKNSFSKLESKIEMKVYEFGMLTK</sequence>
<dbReference type="InterPro" id="IPR029063">
    <property type="entry name" value="SAM-dependent_MTases_sf"/>
</dbReference>
<keyword evidence="2" id="KW-1185">Reference proteome</keyword>
<comment type="caution">
    <text evidence="1">The sequence shown here is derived from an EMBL/GenBank/DDBJ whole genome shotgun (WGS) entry which is preliminary data.</text>
</comment>